<gene>
    <name evidence="3" type="ORF">I4J89_19785</name>
</gene>
<protein>
    <submittedName>
        <fullName evidence="3">GGDEF domain-containing protein</fullName>
    </submittedName>
</protein>
<dbReference type="Pfam" id="PF00990">
    <property type="entry name" value="GGDEF"/>
    <property type="match status" value="1"/>
</dbReference>
<feature type="transmembrane region" description="Helical" evidence="1">
    <location>
        <begin position="19"/>
        <end position="39"/>
    </location>
</feature>
<keyword evidence="1" id="KW-0472">Membrane</keyword>
<feature type="transmembrane region" description="Helical" evidence="1">
    <location>
        <begin position="177"/>
        <end position="198"/>
    </location>
</feature>
<keyword evidence="1" id="KW-1133">Transmembrane helix</keyword>
<dbReference type="SUPFAM" id="SSF55073">
    <property type="entry name" value="Nucleotide cyclase"/>
    <property type="match status" value="1"/>
</dbReference>
<accession>A0A931C5B8</accession>
<organism evidence="3 4">
    <name type="scientific">Actinoplanes aureus</name>
    <dbReference type="NCBI Taxonomy" id="2792083"/>
    <lineage>
        <taxon>Bacteria</taxon>
        <taxon>Bacillati</taxon>
        <taxon>Actinomycetota</taxon>
        <taxon>Actinomycetes</taxon>
        <taxon>Micromonosporales</taxon>
        <taxon>Micromonosporaceae</taxon>
        <taxon>Actinoplanes</taxon>
    </lineage>
</organism>
<evidence type="ECO:0000256" key="1">
    <source>
        <dbReference type="SAM" id="Phobius"/>
    </source>
</evidence>
<dbReference type="FunFam" id="3.30.70.270:FF:000001">
    <property type="entry name" value="Diguanylate cyclase domain protein"/>
    <property type="match status" value="1"/>
</dbReference>
<dbReference type="SMART" id="SM00267">
    <property type="entry name" value="GGDEF"/>
    <property type="match status" value="1"/>
</dbReference>
<dbReference type="GO" id="GO:1902201">
    <property type="term" value="P:negative regulation of bacterial-type flagellum-dependent cell motility"/>
    <property type="evidence" value="ECO:0007669"/>
    <property type="project" value="TreeGrafter"/>
</dbReference>
<evidence type="ECO:0000259" key="2">
    <source>
        <dbReference type="PROSITE" id="PS50887"/>
    </source>
</evidence>
<dbReference type="EMBL" id="JADQTO010000008">
    <property type="protein sequence ID" value="MBG0563690.1"/>
    <property type="molecule type" value="Genomic_DNA"/>
</dbReference>
<feature type="transmembrane region" description="Helical" evidence="1">
    <location>
        <begin position="51"/>
        <end position="70"/>
    </location>
</feature>
<dbReference type="PANTHER" id="PTHR45138">
    <property type="entry name" value="REGULATORY COMPONENTS OF SENSORY TRANSDUCTION SYSTEM"/>
    <property type="match status" value="1"/>
</dbReference>
<name>A0A931C5B8_9ACTN</name>
<feature type="transmembrane region" description="Helical" evidence="1">
    <location>
        <begin position="153"/>
        <end position="170"/>
    </location>
</feature>
<dbReference type="GO" id="GO:0043709">
    <property type="term" value="P:cell adhesion involved in single-species biofilm formation"/>
    <property type="evidence" value="ECO:0007669"/>
    <property type="project" value="TreeGrafter"/>
</dbReference>
<feature type="transmembrane region" description="Helical" evidence="1">
    <location>
        <begin position="276"/>
        <end position="296"/>
    </location>
</feature>
<keyword evidence="4" id="KW-1185">Reference proteome</keyword>
<sequence>MAFCVAMRLYLDTSGHSELVIVVPYLLVSAATPVAIWAGTVRHRPPHRAGWLLLAAAQVFYAVADVMTVLDDYISGAYVEPTPADVLYFAYYVLIAAAVLVFIRRRAPGWDLPSAVDALIVAVSAGLLTWLFLIEPLTADSELPLAAKLTQSAYPVLDLMLLVLAVRLVMGSGTRGPVLYLLLSSLTLMLAVDTAYAVQGVIDGAGVNEAYLDTMWMVSLGLLGAAALHPGIRHFDQRSGSAIPDASPGRLAVLTVAVLMAPGVQLIQHIRGEDVSVPLVSAACAIMFLLVMGRMYGLVTAQRRAAVTDSLTGLHTRRYFTEALAVECRRAARSGHDVGLLIIDVDHFKRVNDTYGHPAGDRVLREVADRLKSATRAGSVLARYGGEEFVVLAPDTGGDTLLDLAERLRMTISGLPIEAGDQALLSVTASVGAATALGRAADPDALMNAADEALYVAKAAGRNRSVAATPDRVGPCPLPNT</sequence>
<comment type="caution">
    <text evidence="3">The sequence shown here is derived from an EMBL/GenBank/DDBJ whole genome shotgun (WGS) entry which is preliminary data.</text>
</comment>
<dbReference type="CDD" id="cd01949">
    <property type="entry name" value="GGDEF"/>
    <property type="match status" value="1"/>
</dbReference>
<dbReference type="GO" id="GO:0005886">
    <property type="term" value="C:plasma membrane"/>
    <property type="evidence" value="ECO:0007669"/>
    <property type="project" value="TreeGrafter"/>
</dbReference>
<evidence type="ECO:0000313" key="3">
    <source>
        <dbReference type="EMBL" id="MBG0563690.1"/>
    </source>
</evidence>
<dbReference type="PROSITE" id="PS50887">
    <property type="entry name" value="GGDEF"/>
    <property type="match status" value="1"/>
</dbReference>
<keyword evidence="1" id="KW-0812">Transmembrane</keyword>
<dbReference type="InterPro" id="IPR000160">
    <property type="entry name" value="GGDEF_dom"/>
</dbReference>
<dbReference type="Gene3D" id="3.30.70.270">
    <property type="match status" value="1"/>
</dbReference>
<feature type="transmembrane region" description="Helical" evidence="1">
    <location>
        <begin position="115"/>
        <end position="133"/>
    </location>
</feature>
<dbReference type="InterPro" id="IPR050469">
    <property type="entry name" value="Diguanylate_Cyclase"/>
</dbReference>
<dbReference type="GO" id="GO:0052621">
    <property type="term" value="F:diguanylate cyclase activity"/>
    <property type="evidence" value="ECO:0007669"/>
    <property type="project" value="TreeGrafter"/>
</dbReference>
<dbReference type="InterPro" id="IPR043128">
    <property type="entry name" value="Rev_trsase/Diguanyl_cyclase"/>
</dbReference>
<dbReference type="Proteomes" id="UP000598146">
    <property type="component" value="Unassembled WGS sequence"/>
</dbReference>
<dbReference type="InterPro" id="IPR029787">
    <property type="entry name" value="Nucleotide_cyclase"/>
</dbReference>
<dbReference type="PANTHER" id="PTHR45138:SF9">
    <property type="entry name" value="DIGUANYLATE CYCLASE DGCM-RELATED"/>
    <property type="match status" value="1"/>
</dbReference>
<proteinExistence type="predicted"/>
<dbReference type="NCBIfam" id="TIGR00254">
    <property type="entry name" value="GGDEF"/>
    <property type="match status" value="1"/>
</dbReference>
<feature type="transmembrane region" description="Helical" evidence="1">
    <location>
        <begin position="210"/>
        <end position="230"/>
    </location>
</feature>
<dbReference type="AlphaFoldDB" id="A0A931C5B8"/>
<evidence type="ECO:0000313" key="4">
    <source>
        <dbReference type="Proteomes" id="UP000598146"/>
    </source>
</evidence>
<feature type="domain" description="GGDEF" evidence="2">
    <location>
        <begin position="336"/>
        <end position="470"/>
    </location>
</feature>
<feature type="transmembrane region" description="Helical" evidence="1">
    <location>
        <begin position="86"/>
        <end position="103"/>
    </location>
</feature>
<reference evidence="3" key="1">
    <citation type="submission" date="2020-11" db="EMBL/GenBank/DDBJ databases">
        <title>Isolation and identification of active actinomycetes.</title>
        <authorList>
            <person name="Sun X."/>
        </authorList>
    </citation>
    <scope>NUCLEOTIDE SEQUENCE</scope>
    <source>
        <strain evidence="3">NEAU-A11</strain>
    </source>
</reference>